<evidence type="ECO:0000256" key="1">
    <source>
        <dbReference type="SAM" id="Phobius"/>
    </source>
</evidence>
<keyword evidence="1" id="KW-0812">Transmembrane</keyword>
<accession>A0ABS5AIR8</accession>
<gene>
    <name evidence="2" type="ORF">JOF53_004981</name>
</gene>
<proteinExistence type="predicted"/>
<evidence type="ECO:0000313" key="3">
    <source>
        <dbReference type="Proteomes" id="UP001519363"/>
    </source>
</evidence>
<dbReference type="RefSeq" id="WP_143342757.1">
    <property type="nucleotide sequence ID" value="NZ_JAGIOO010000001.1"/>
</dbReference>
<reference evidence="2 3" key="1">
    <citation type="submission" date="2021-03" db="EMBL/GenBank/DDBJ databases">
        <title>Sequencing the genomes of 1000 actinobacteria strains.</title>
        <authorList>
            <person name="Klenk H.-P."/>
        </authorList>
    </citation>
    <scope>NUCLEOTIDE SEQUENCE [LARGE SCALE GENOMIC DNA]</scope>
    <source>
        <strain evidence="2 3">DSM 44580</strain>
    </source>
</reference>
<sequence>MDRRDEPGSGDKRELELRKIEDRIVERLEKRLPKQRTWRTRLIKYGVIAAVLVVAYFYFFSCDSSPLRGGGGTDGNGNATQVLPRTSTTPQDQVRVVFAAVSNEDARRGCTAFSPEAATKFAANLGAQDCLTALADLAKQVTNKTAYKNVRITSDQALTSGDNSEVSSCRLELTGGPRLGLFILQKQADGGWLITGHEKEPADCLTG</sequence>
<comment type="caution">
    <text evidence="2">The sequence shown here is derived from an EMBL/GenBank/DDBJ whole genome shotgun (WGS) entry which is preliminary data.</text>
</comment>
<protein>
    <recommendedName>
        <fullName evidence="4">DUF4878 domain-containing protein</fullName>
    </recommendedName>
</protein>
<evidence type="ECO:0000313" key="2">
    <source>
        <dbReference type="EMBL" id="MBP2476109.1"/>
    </source>
</evidence>
<keyword evidence="3" id="KW-1185">Reference proteome</keyword>
<organism evidence="2 3">
    <name type="scientific">Crossiella equi</name>
    <dbReference type="NCBI Taxonomy" id="130796"/>
    <lineage>
        <taxon>Bacteria</taxon>
        <taxon>Bacillati</taxon>
        <taxon>Actinomycetota</taxon>
        <taxon>Actinomycetes</taxon>
        <taxon>Pseudonocardiales</taxon>
        <taxon>Pseudonocardiaceae</taxon>
        <taxon>Crossiella</taxon>
    </lineage>
</organism>
<dbReference type="EMBL" id="JAGIOO010000001">
    <property type="protein sequence ID" value="MBP2476109.1"/>
    <property type="molecule type" value="Genomic_DNA"/>
</dbReference>
<evidence type="ECO:0008006" key="4">
    <source>
        <dbReference type="Google" id="ProtNLM"/>
    </source>
</evidence>
<feature type="transmembrane region" description="Helical" evidence="1">
    <location>
        <begin position="42"/>
        <end position="60"/>
    </location>
</feature>
<keyword evidence="1" id="KW-1133">Transmembrane helix</keyword>
<dbReference type="Proteomes" id="UP001519363">
    <property type="component" value="Unassembled WGS sequence"/>
</dbReference>
<name>A0ABS5AIR8_9PSEU</name>
<keyword evidence="1" id="KW-0472">Membrane</keyword>